<evidence type="ECO:0000313" key="2">
    <source>
        <dbReference type="Proteomes" id="UP000801492"/>
    </source>
</evidence>
<proteinExistence type="predicted"/>
<dbReference type="GO" id="GO:0003676">
    <property type="term" value="F:nucleic acid binding"/>
    <property type="evidence" value="ECO:0007669"/>
    <property type="project" value="InterPro"/>
</dbReference>
<dbReference type="PANTHER" id="PTHR47326:SF1">
    <property type="entry name" value="HTH PSQ-TYPE DOMAIN-CONTAINING PROTEIN"/>
    <property type="match status" value="1"/>
</dbReference>
<dbReference type="EMBL" id="VTPC01002817">
    <property type="protein sequence ID" value="KAF2899418.1"/>
    <property type="molecule type" value="Genomic_DNA"/>
</dbReference>
<sequence length="145" mass="17189">MRIQKSQRNVHSNFLENNLLDLLDDIPYAVRRDLWFQTVGAPAHWGIQMRQWLYETYPEKWIRRSGLVASLPRSPNLNPADFFLWYTLKTVVFEEEIQTEQELIQLIHKAVVVITNNMLQNIKASALRRIREYQEVNGDHIENLA</sequence>
<dbReference type="PANTHER" id="PTHR47326">
    <property type="entry name" value="TRANSPOSABLE ELEMENT TC3 TRANSPOSASE-LIKE PROTEIN"/>
    <property type="match status" value="1"/>
</dbReference>
<keyword evidence="2" id="KW-1185">Reference proteome</keyword>
<dbReference type="AlphaFoldDB" id="A0A8K0DA09"/>
<dbReference type="InterPro" id="IPR036397">
    <property type="entry name" value="RNaseH_sf"/>
</dbReference>
<name>A0A8K0DA09_IGNLU</name>
<dbReference type="Gene3D" id="3.30.420.10">
    <property type="entry name" value="Ribonuclease H-like superfamily/Ribonuclease H"/>
    <property type="match status" value="1"/>
</dbReference>
<reference evidence="1" key="1">
    <citation type="submission" date="2019-08" db="EMBL/GenBank/DDBJ databases">
        <title>The genome of the North American firefly Photinus pyralis.</title>
        <authorList>
            <consortium name="Photinus pyralis genome working group"/>
            <person name="Fallon T.R."/>
            <person name="Sander Lower S.E."/>
            <person name="Weng J.-K."/>
        </authorList>
    </citation>
    <scope>NUCLEOTIDE SEQUENCE</scope>
    <source>
        <strain evidence="1">TRF0915ILg1</strain>
        <tissue evidence="1">Whole body</tissue>
    </source>
</reference>
<gene>
    <name evidence="1" type="ORF">ILUMI_06758</name>
</gene>
<protein>
    <submittedName>
        <fullName evidence="1">Uncharacterized protein</fullName>
    </submittedName>
</protein>
<dbReference type="Proteomes" id="UP000801492">
    <property type="component" value="Unassembled WGS sequence"/>
</dbReference>
<comment type="caution">
    <text evidence="1">The sequence shown here is derived from an EMBL/GenBank/DDBJ whole genome shotgun (WGS) entry which is preliminary data.</text>
</comment>
<evidence type="ECO:0000313" key="1">
    <source>
        <dbReference type="EMBL" id="KAF2899418.1"/>
    </source>
</evidence>
<dbReference type="OrthoDB" id="6766291at2759"/>
<accession>A0A8K0DA09</accession>
<organism evidence="1 2">
    <name type="scientific">Ignelater luminosus</name>
    <name type="common">Cucubano</name>
    <name type="synonym">Pyrophorus luminosus</name>
    <dbReference type="NCBI Taxonomy" id="2038154"/>
    <lineage>
        <taxon>Eukaryota</taxon>
        <taxon>Metazoa</taxon>
        <taxon>Ecdysozoa</taxon>
        <taxon>Arthropoda</taxon>
        <taxon>Hexapoda</taxon>
        <taxon>Insecta</taxon>
        <taxon>Pterygota</taxon>
        <taxon>Neoptera</taxon>
        <taxon>Endopterygota</taxon>
        <taxon>Coleoptera</taxon>
        <taxon>Polyphaga</taxon>
        <taxon>Elateriformia</taxon>
        <taxon>Elateroidea</taxon>
        <taxon>Elateridae</taxon>
        <taxon>Agrypninae</taxon>
        <taxon>Pyrophorini</taxon>
        <taxon>Ignelater</taxon>
    </lineage>
</organism>